<feature type="transmembrane region" description="Helical" evidence="1">
    <location>
        <begin position="221"/>
        <end position="237"/>
    </location>
</feature>
<feature type="transmembrane region" description="Helical" evidence="1">
    <location>
        <begin position="12"/>
        <end position="31"/>
    </location>
</feature>
<keyword evidence="1" id="KW-0472">Membrane</keyword>
<evidence type="ECO:0000313" key="2">
    <source>
        <dbReference type="EMBL" id="SVE36719.1"/>
    </source>
</evidence>
<accession>A0A383CXH8</accession>
<feature type="non-terminal residue" evidence="2">
    <location>
        <position position="1"/>
    </location>
</feature>
<evidence type="ECO:0008006" key="3">
    <source>
        <dbReference type="Google" id="ProtNLM"/>
    </source>
</evidence>
<feature type="transmembrane region" description="Helical" evidence="1">
    <location>
        <begin position="59"/>
        <end position="80"/>
    </location>
</feature>
<reference evidence="2" key="1">
    <citation type="submission" date="2018-05" db="EMBL/GenBank/DDBJ databases">
        <authorList>
            <person name="Lanie J.A."/>
            <person name="Ng W.-L."/>
            <person name="Kazmierczak K.M."/>
            <person name="Andrzejewski T.M."/>
            <person name="Davidsen T.M."/>
            <person name="Wayne K.J."/>
            <person name="Tettelin H."/>
            <person name="Glass J.I."/>
            <person name="Rusch D."/>
            <person name="Podicherti R."/>
            <person name="Tsui H.-C.T."/>
            <person name="Winkler M.E."/>
        </authorList>
    </citation>
    <scope>NUCLEOTIDE SEQUENCE</scope>
</reference>
<feature type="transmembrane region" description="Helical" evidence="1">
    <location>
        <begin position="138"/>
        <end position="161"/>
    </location>
</feature>
<keyword evidence="1" id="KW-1133">Transmembrane helix</keyword>
<keyword evidence="1" id="KW-0812">Transmembrane</keyword>
<feature type="transmembrane region" description="Helical" evidence="1">
    <location>
        <begin position="181"/>
        <end position="201"/>
    </location>
</feature>
<dbReference type="PANTHER" id="PTHR43044">
    <property type="match status" value="1"/>
</dbReference>
<dbReference type="PANTHER" id="PTHR43044:SF1">
    <property type="entry name" value="QUINOL:CYTOCHROME C OXIDOREDUCTASE QUINONE-BINDING SUBUNIT 2"/>
    <property type="match status" value="1"/>
</dbReference>
<proteinExistence type="predicted"/>
<protein>
    <recommendedName>
        <fullName evidence="3">Quinol:cytochrome C oxidoreductase</fullName>
    </recommendedName>
</protein>
<dbReference type="AlphaFoldDB" id="A0A383CXH8"/>
<feature type="non-terminal residue" evidence="2">
    <location>
        <position position="238"/>
    </location>
</feature>
<evidence type="ECO:0000256" key="1">
    <source>
        <dbReference type="SAM" id="Phobius"/>
    </source>
</evidence>
<dbReference type="EMBL" id="UINC01212406">
    <property type="protein sequence ID" value="SVE36719.1"/>
    <property type="molecule type" value="Genomic_DNA"/>
</dbReference>
<organism evidence="2">
    <name type="scientific">marine metagenome</name>
    <dbReference type="NCBI Taxonomy" id="408172"/>
    <lineage>
        <taxon>unclassified sequences</taxon>
        <taxon>metagenomes</taxon>
        <taxon>ecological metagenomes</taxon>
    </lineage>
</organism>
<feature type="transmembrane region" description="Helical" evidence="1">
    <location>
        <begin position="108"/>
        <end position="126"/>
    </location>
</feature>
<gene>
    <name evidence="2" type="ORF">METZ01_LOCUS489573</name>
</gene>
<sequence length="238" mass="28271">VLKRVPEAIMAALPIFSVIMLFIMGASIMHWNHIYHWLHEGIMDPASVHYDKIIAGKEAYLNATFFIIRTIIYLLIWNYFAKKLRKLSILEDTNGGISYHNTGVKASAWFMVFFAITSAMASWDWIMSIDAHWFSTIFGWYIFAEWAAIGFTTILLFTLYLKRQGYLQEVNENHIHDLGKWIFAFSLVWTYMWFSQFMLIWYANIPEEVAYYTARLEVHNYKFLFWFSMLINFIFPII</sequence>
<name>A0A383CXH8_9ZZZZ</name>